<evidence type="ECO:0000313" key="2">
    <source>
        <dbReference type="Proteomes" id="UP001281410"/>
    </source>
</evidence>
<dbReference type="Proteomes" id="UP001281410">
    <property type="component" value="Unassembled WGS sequence"/>
</dbReference>
<name>A0AAE0E8K3_9ROSI</name>
<dbReference type="EMBL" id="JANJYJ010000004">
    <property type="protein sequence ID" value="KAK3218572.1"/>
    <property type="molecule type" value="Genomic_DNA"/>
</dbReference>
<accession>A0AAE0E8K3</accession>
<dbReference type="PANTHER" id="PTHR48449">
    <property type="entry name" value="DUF1985 DOMAIN-CONTAINING PROTEIN"/>
    <property type="match status" value="1"/>
</dbReference>
<dbReference type="PANTHER" id="PTHR48449:SF1">
    <property type="entry name" value="DUF1985 DOMAIN-CONTAINING PROTEIN"/>
    <property type="match status" value="1"/>
</dbReference>
<keyword evidence="2" id="KW-1185">Reference proteome</keyword>
<comment type="caution">
    <text evidence="1">The sequence shown here is derived from an EMBL/GenBank/DDBJ whole genome shotgun (WGS) entry which is preliminary data.</text>
</comment>
<gene>
    <name evidence="1" type="ORF">Dsin_012542</name>
</gene>
<dbReference type="AlphaFoldDB" id="A0AAE0E8K3"/>
<reference evidence="1" key="1">
    <citation type="journal article" date="2023" name="Plant J.">
        <title>Genome sequences and population genomics provide insights into the demographic history, inbreeding, and mutation load of two 'living fossil' tree species of Dipteronia.</title>
        <authorList>
            <person name="Feng Y."/>
            <person name="Comes H.P."/>
            <person name="Chen J."/>
            <person name="Zhu S."/>
            <person name="Lu R."/>
            <person name="Zhang X."/>
            <person name="Li P."/>
            <person name="Qiu J."/>
            <person name="Olsen K.M."/>
            <person name="Qiu Y."/>
        </authorList>
    </citation>
    <scope>NUCLEOTIDE SEQUENCE</scope>
    <source>
        <strain evidence="1">NBL</strain>
    </source>
</reference>
<proteinExistence type="predicted"/>
<sequence>MDRGMKFSAGVVHWLLMRELHHDGPEDEMRFMLGRHSVRFSKFEFFLITRLNFEVILDTSRYEMVQNGIHQLYFYGVDEVEYEQLRAVLRIGIFEHQYDAVKLCLLYMLN</sequence>
<organism evidence="1 2">
    <name type="scientific">Dipteronia sinensis</name>
    <dbReference type="NCBI Taxonomy" id="43782"/>
    <lineage>
        <taxon>Eukaryota</taxon>
        <taxon>Viridiplantae</taxon>
        <taxon>Streptophyta</taxon>
        <taxon>Embryophyta</taxon>
        <taxon>Tracheophyta</taxon>
        <taxon>Spermatophyta</taxon>
        <taxon>Magnoliopsida</taxon>
        <taxon>eudicotyledons</taxon>
        <taxon>Gunneridae</taxon>
        <taxon>Pentapetalae</taxon>
        <taxon>rosids</taxon>
        <taxon>malvids</taxon>
        <taxon>Sapindales</taxon>
        <taxon>Sapindaceae</taxon>
        <taxon>Hippocastanoideae</taxon>
        <taxon>Acereae</taxon>
        <taxon>Dipteronia</taxon>
    </lineage>
</organism>
<protein>
    <submittedName>
        <fullName evidence="1">Uncharacterized protein</fullName>
    </submittedName>
</protein>
<evidence type="ECO:0000313" key="1">
    <source>
        <dbReference type="EMBL" id="KAK3218572.1"/>
    </source>
</evidence>